<feature type="region of interest" description="Disordered" evidence="4">
    <location>
        <begin position="35"/>
        <end position="54"/>
    </location>
</feature>
<feature type="domain" description="Ribosomal protein L9" evidence="5">
    <location>
        <begin position="67"/>
        <end position="111"/>
    </location>
</feature>
<evidence type="ECO:0000256" key="4">
    <source>
        <dbReference type="SAM" id="MobiDB-lite"/>
    </source>
</evidence>
<dbReference type="EnsemblFungi" id="MAPG_02682T0">
    <property type="protein sequence ID" value="MAPG_02682T0"/>
    <property type="gene ID" value="MAPG_02682"/>
</dbReference>
<dbReference type="AlphaFoldDB" id="A0A0C4DS13"/>
<dbReference type="GO" id="GO:1990904">
    <property type="term" value="C:ribonucleoprotein complex"/>
    <property type="evidence" value="ECO:0007669"/>
    <property type="project" value="UniProtKB-KW"/>
</dbReference>
<evidence type="ECO:0000256" key="1">
    <source>
        <dbReference type="ARBA" id="ARBA00010605"/>
    </source>
</evidence>
<dbReference type="GO" id="GO:0005840">
    <property type="term" value="C:ribosome"/>
    <property type="evidence" value="ECO:0007669"/>
    <property type="project" value="UniProtKB-KW"/>
</dbReference>
<dbReference type="EMBL" id="GL876967">
    <property type="protein sequence ID" value="KLU83629.1"/>
    <property type="molecule type" value="Genomic_DNA"/>
</dbReference>
<reference evidence="7" key="4">
    <citation type="journal article" date="2015" name="G3 (Bethesda)">
        <title>Genome sequences of three phytopathogenic species of the Magnaporthaceae family of fungi.</title>
        <authorList>
            <person name="Okagaki L.H."/>
            <person name="Nunes C.C."/>
            <person name="Sailsbery J."/>
            <person name="Clay B."/>
            <person name="Brown D."/>
            <person name="John T."/>
            <person name="Oh Y."/>
            <person name="Young N."/>
            <person name="Fitzgerald M."/>
            <person name="Haas B.J."/>
            <person name="Zeng Q."/>
            <person name="Young S."/>
            <person name="Adiconis X."/>
            <person name="Fan L."/>
            <person name="Levin J.Z."/>
            <person name="Mitchell T.K."/>
            <person name="Okubara P.A."/>
            <person name="Farman M.L."/>
            <person name="Kohn L.M."/>
            <person name="Birren B."/>
            <person name="Ma L.-J."/>
            <person name="Dean R.A."/>
        </authorList>
    </citation>
    <scope>NUCLEOTIDE SEQUENCE</scope>
    <source>
        <strain evidence="7">ATCC 64411 / 73-15</strain>
    </source>
</reference>
<name>A0A0C4DS13_MAGP6</name>
<evidence type="ECO:0000259" key="5">
    <source>
        <dbReference type="Pfam" id="PF01281"/>
    </source>
</evidence>
<organism evidence="7 8">
    <name type="scientific">Magnaporthiopsis poae (strain ATCC 64411 / 73-15)</name>
    <name type="common">Kentucky bluegrass fungus</name>
    <name type="synonym">Magnaporthe poae</name>
    <dbReference type="NCBI Taxonomy" id="644358"/>
    <lineage>
        <taxon>Eukaryota</taxon>
        <taxon>Fungi</taxon>
        <taxon>Dikarya</taxon>
        <taxon>Ascomycota</taxon>
        <taxon>Pezizomycotina</taxon>
        <taxon>Sordariomycetes</taxon>
        <taxon>Sordariomycetidae</taxon>
        <taxon>Magnaporthales</taxon>
        <taxon>Magnaporthaceae</taxon>
        <taxon>Magnaporthiopsis</taxon>
    </lineage>
</organism>
<dbReference type="EMBL" id="ADBL01000656">
    <property type="status" value="NOT_ANNOTATED_CDS"/>
    <property type="molecule type" value="Genomic_DNA"/>
</dbReference>
<dbReference type="InterPro" id="IPR020070">
    <property type="entry name" value="Ribosomal_bL9_N"/>
</dbReference>
<dbReference type="VEuPathDB" id="FungiDB:MAPG_02682"/>
<reference evidence="7" key="5">
    <citation type="submission" date="2015-06" db="UniProtKB">
        <authorList>
            <consortium name="EnsemblFungi"/>
        </authorList>
    </citation>
    <scope>IDENTIFICATION</scope>
    <source>
        <strain evidence="7">ATCC 64411</strain>
    </source>
</reference>
<accession>A0A0C4DS13</accession>
<evidence type="ECO:0000313" key="7">
    <source>
        <dbReference type="EnsemblFungi" id="MAPG_02682T0"/>
    </source>
</evidence>
<reference evidence="6" key="3">
    <citation type="submission" date="2011-03" db="EMBL/GenBank/DDBJ databases">
        <title>Annotation of Magnaporthe poae ATCC 64411.</title>
        <authorList>
            <person name="Ma L.-J."/>
            <person name="Dead R."/>
            <person name="Young S.K."/>
            <person name="Zeng Q."/>
            <person name="Gargeya S."/>
            <person name="Fitzgerald M."/>
            <person name="Haas B."/>
            <person name="Abouelleil A."/>
            <person name="Alvarado L."/>
            <person name="Arachchi H.M."/>
            <person name="Berlin A."/>
            <person name="Brown A."/>
            <person name="Chapman S.B."/>
            <person name="Chen Z."/>
            <person name="Dunbar C."/>
            <person name="Freedman E."/>
            <person name="Gearin G."/>
            <person name="Gellesch M."/>
            <person name="Goldberg J."/>
            <person name="Griggs A."/>
            <person name="Gujja S."/>
            <person name="Heiman D."/>
            <person name="Howarth C."/>
            <person name="Larson L."/>
            <person name="Lui A."/>
            <person name="MacDonald P.J.P."/>
            <person name="Mehta T."/>
            <person name="Montmayeur A."/>
            <person name="Murphy C."/>
            <person name="Neiman D."/>
            <person name="Pearson M."/>
            <person name="Priest M."/>
            <person name="Roberts A."/>
            <person name="Saif S."/>
            <person name="Shea T."/>
            <person name="Shenoy N."/>
            <person name="Sisk P."/>
            <person name="Stolte C."/>
            <person name="Sykes S."/>
            <person name="Yandava C."/>
            <person name="Wortman J."/>
            <person name="Nusbaum C."/>
            <person name="Birren B."/>
        </authorList>
    </citation>
    <scope>NUCLEOTIDE SEQUENCE</scope>
    <source>
        <strain evidence="6">ATCC 64411</strain>
    </source>
</reference>
<keyword evidence="3" id="KW-0687">Ribonucleoprotein</keyword>
<dbReference type="OrthoDB" id="2150604at2759"/>
<sequence>MPAPLLSRAPPTCLSCLRRSLAGAGAAAAVAASPASSSFPSSSTIAGLTQVRGKKTKGRQYDQGVLVRLLKDIRQFGPKHSIFLAPRGRMRNMWYPSRKAEYMTAARFAELGLTRDAIGERDPLFALARKGAAAKEEQTTAQKGADKLKEEEKKAPAGAIVSPEPEQAAVLLQSIIPDVITFRRKVMAPKKDEPAPAAASSKPYRNPLLAANASISTASDAATAEDEEPVAATTSTHAAGTPIFGSVSTADLAQRVREMLLGHGEAARIPVREEHFHIQGVVDEDGKPVPDATKVRALGRWTVSISIPHEGNASAVKPVVKHFEVVEEDKGS</sequence>
<keyword evidence="8" id="KW-1185">Reference proteome</keyword>
<dbReference type="InterPro" id="IPR036935">
    <property type="entry name" value="Ribosomal_bL9_N_sf"/>
</dbReference>
<evidence type="ECO:0000313" key="8">
    <source>
        <dbReference type="Proteomes" id="UP000011715"/>
    </source>
</evidence>
<dbReference type="Gene3D" id="3.40.5.10">
    <property type="entry name" value="Ribosomal protein L9, N-terminal domain"/>
    <property type="match status" value="1"/>
</dbReference>
<dbReference type="eggNOG" id="ENOG502SA1R">
    <property type="taxonomic scope" value="Eukaryota"/>
</dbReference>
<evidence type="ECO:0000256" key="2">
    <source>
        <dbReference type="ARBA" id="ARBA00022980"/>
    </source>
</evidence>
<gene>
    <name evidence="6" type="ORF">MAPG_02682</name>
</gene>
<dbReference type="STRING" id="644358.A0A0C4DS13"/>
<dbReference type="Proteomes" id="UP000011715">
    <property type="component" value="Unassembled WGS sequence"/>
</dbReference>
<dbReference type="Pfam" id="PF01281">
    <property type="entry name" value="Ribosomal_L9_N"/>
    <property type="match status" value="1"/>
</dbReference>
<feature type="compositionally biased region" description="Basic and acidic residues" evidence="4">
    <location>
        <begin position="133"/>
        <end position="155"/>
    </location>
</feature>
<protein>
    <recommendedName>
        <fullName evidence="5">Ribosomal protein L9 domain-containing protein</fullName>
    </recommendedName>
</protein>
<feature type="region of interest" description="Disordered" evidence="4">
    <location>
        <begin position="133"/>
        <end position="159"/>
    </location>
</feature>
<reference evidence="6" key="1">
    <citation type="submission" date="2010-05" db="EMBL/GenBank/DDBJ databases">
        <title>The Genome Sequence of Magnaporthe poae strain ATCC 64411.</title>
        <authorList>
            <consortium name="The Broad Institute Genome Sequencing Platform"/>
            <consortium name="Broad Institute Genome Sequencing Center for Infectious Disease"/>
            <person name="Ma L.-J."/>
            <person name="Dead R."/>
            <person name="Young S."/>
            <person name="Zeng Q."/>
            <person name="Koehrsen M."/>
            <person name="Alvarado L."/>
            <person name="Berlin A."/>
            <person name="Chapman S.B."/>
            <person name="Chen Z."/>
            <person name="Freedman E."/>
            <person name="Gellesch M."/>
            <person name="Goldberg J."/>
            <person name="Griggs A."/>
            <person name="Gujja S."/>
            <person name="Heilman E.R."/>
            <person name="Heiman D."/>
            <person name="Hepburn T."/>
            <person name="Howarth C."/>
            <person name="Jen D."/>
            <person name="Larson L."/>
            <person name="Mehta T."/>
            <person name="Neiman D."/>
            <person name="Pearson M."/>
            <person name="Roberts A."/>
            <person name="Saif S."/>
            <person name="Shea T."/>
            <person name="Shenoy N."/>
            <person name="Sisk P."/>
            <person name="Stolte C."/>
            <person name="Sykes S."/>
            <person name="Walk T."/>
            <person name="White J."/>
            <person name="Yandava C."/>
            <person name="Haas B."/>
            <person name="Nusbaum C."/>
            <person name="Birren B."/>
        </authorList>
    </citation>
    <scope>NUCLEOTIDE SEQUENCE</scope>
    <source>
        <strain evidence="6">ATCC 64411</strain>
    </source>
</reference>
<dbReference type="OMA" id="RWEVEIT"/>
<evidence type="ECO:0000256" key="3">
    <source>
        <dbReference type="ARBA" id="ARBA00023274"/>
    </source>
</evidence>
<proteinExistence type="inferred from homology"/>
<reference evidence="8" key="2">
    <citation type="submission" date="2010-05" db="EMBL/GenBank/DDBJ databases">
        <title>The genome sequence of Magnaporthe poae strain ATCC 64411.</title>
        <authorList>
            <person name="Ma L.-J."/>
            <person name="Dead R."/>
            <person name="Young S."/>
            <person name="Zeng Q."/>
            <person name="Koehrsen M."/>
            <person name="Alvarado L."/>
            <person name="Berlin A."/>
            <person name="Chapman S.B."/>
            <person name="Chen Z."/>
            <person name="Freedman E."/>
            <person name="Gellesch M."/>
            <person name="Goldberg J."/>
            <person name="Griggs A."/>
            <person name="Gujja S."/>
            <person name="Heilman E.R."/>
            <person name="Heiman D."/>
            <person name="Hepburn T."/>
            <person name="Howarth C."/>
            <person name="Jen D."/>
            <person name="Larson L."/>
            <person name="Mehta T."/>
            <person name="Neiman D."/>
            <person name="Pearson M."/>
            <person name="Roberts A."/>
            <person name="Saif S."/>
            <person name="Shea T."/>
            <person name="Shenoy N."/>
            <person name="Sisk P."/>
            <person name="Stolte C."/>
            <person name="Sykes S."/>
            <person name="Walk T."/>
            <person name="White J."/>
            <person name="Yandava C."/>
            <person name="Haas B."/>
            <person name="Nusbaum C."/>
            <person name="Birren B."/>
        </authorList>
    </citation>
    <scope>NUCLEOTIDE SEQUENCE [LARGE SCALE GENOMIC DNA]</scope>
    <source>
        <strain evidence="8">ATCC 64411 / 73-15</strain>
    </source>
</reference>
<evidence type="ECO:0000313" key="6">
    <source>
        <dbReference type="EMBL" id="KLU83629.1"/>
    </source>
</evidence>
<keyword evidence="2" id="KW-0689">Ribosomal protein</keyword>
<comment type="similarity">
    <text evidence="1">Belongs to the bacterial ribosomal protein bL9 family.</text>
</comment>
<feature type="region of interest" description="Disordered" evidence="4">
    <location>
        <begin position="219"/>
        <end position="243"/>
    </location>
</feature>